<keyword evidence="4 10" id="KW-0479">Metal-binding</keyword>
<feature type="zinc finger region" description="C3H1-type" evidence="10">
    <location>
        <begin position="135"/>
        <end position="162"/>
    </location>
</feature>
<evidence type="ECO:0000256" key="4">
    <source>
        <dbReference type="ARBA" id="ARBA00022723"/>
    </source>
</evidence>
<dbReference type="SMART" id="SM00343">
    <property type="entry name" value="ZnF_C2HC"/>
    <property type="match status" value="1"/>
</dbReference>
<evidence type="ECO:0000256" key="10">
    <source>
        <dbReference type="PROSITE-ProRule" id="PRU00723"/>
    </source>
</evidence>
<accession>A0ABR4NAK3</accession>
<comment type="caution">
    <text evidence="15">The sequence shown here is derived from an EMBL/GenBank/DDBJ whole genome shotgun (WGS) entry which is preliminary data.</text>
</comment>
<dbReference type="Gene3D" id="4.10.1000.10">
    <property type="entry name" value="Zinc finger, CCCH-type"/>
    <property type="match status" value="3"/>
</dbReference>
<evidence type="ECO:0000259" key="14">
    <source>
        <dbReference type="PROSITE" id="PS50158"/>
    </source>
</evidence>
<dbReference type="Proteomes" id="UP001527925">
    <property type="component" value="Unassembled WGS sequence"/>
</dbReference>
<feature type="domain" description="C3H1-type" evidence="13">
    <location>
        <begin position="80"/>
        <end position="107"/>
    </location>
</feature>
<keyword evidence="6 10" id="KW-0863">Zinc-finger</keyword>
<keyword evidence="9 11" id="KW-0539">Nucleus</keyword>
<proteinExistence type="inferred from homology"/>
<dbReference type="PANTHER" id="PTHR23102:SF24">
    <property type="entry name" value="CLEAVAGE AND POLYADENYLATION SPECIFICITY FACTOR SUBUNIT 4"/>
    <property type="match status" value="1"/>
</dbReference>
<protein>
    <recommendedName>
        <fullName evidence="11">mRNA 3'-end-processing protein</fullName>
    </recommendedName>
</protein>
<dbReference type="EMBL" id="JADGIZ020000016">
    <property type="protein sequence ID" value="KAL2916471.1"/>
    <property type="molecule type" value="Genomic_DNA"/>
</dbReference>
<dbReference type="InterPro" id="IPR036875">
    <property type="entry name" value="Znf_CCHC_sf"/>
</dbReference>
<keyword evidence="16" id="KW-1185">Reference proteome</keyword>
<evidence type="ECO:0000259" key="13">
    <source>
        <dbReference type="PROSITE" id="PS50103"/>
    </source>
</evidence>
<keyword evidence="5 11" id="KW-0677">Repeat</keyword>
<feature type="domain" description="C3H1-type" evidence="13">
    <location>
        <begin position="108"/>
        <end position="134"/>
    </location>
</feature>
<dbReference type="Pfam" id="PF00098">
    <property type="entry name" value="zf-CCHC"/>
    <property type="match status" value="1"/>
</dbReference>
<dbReference type="InterPro" id="IPR036855">
    <property type="entry name" value="Znf_CCCH_sf"/>
</dbReference>
<feature type="region of interest" description="Disordered" evidence="12">
    <location>
        <begin position="293"/>
        <end position="320"/>
    </location>
</feature>
<feature type="domain" description="C3H1-type" evidence="13">
    <location>
        <begin position="188"/>
        <end position="214"/>
    </location>
</feature>
<reference evidence="15 16" key="1">
    <citation type="submission" date="2023-09" db="EMBL/GenBank/DDBJ databases">
        <title>Pangenome analysis of Batrachochytrium dendrobatidis and related Chytrids.</title>
        <authorList>
            <person name="Yacoub M.N."/>
            <person name="Stajich J.E."/>
            <person name="James T.Y."/>
        </authorList>
    </citation>
    <scope>NUCLEOTIDE SEQUENCE [LARGE SCALE GENOMIC DNA]</scope>
    <source>
        <strain evidence="15 16">JEL0888</strain>
    </source>
</reference>
<dbReference type="PROSITE" id="PS50158">
    <property type="entry name" value="ZF_CCHC"/>
    <property type="match status" value="1"/>
</dbReference>
<dbReference type="PANTHER" id="PTHR23102">
    <property type="entry name" value="CLEAVAGE AND POLYADENYLATION SPECIFICITY FACTOR SUBUNIT 4-RELATED"/>
    <property type="match status" value="1"/>
</dbReference>
<dbReference type="Pfam" id="PF14608">
    <property type="entry name" value="zf-CCCH_2"/>
    <property type="match status" value="3"/>
</dbReference>
<feature type="compositionally biased region" description="Gly residues" evidence="12">
    <location>
        <begin position="260"/>
        <end position="273"/>
    </location>
</feature>
<evidence type="ECO:0000313" key="15">
    <source>
        <dbReference type="EMBL" id="KAL2916471.1"/>
    </source>
</evidence>
<feature type="domain" description="C3H1-type" evidence="13">
    <location>
        <begin position="163"/>
        <end position="187"/>
    </location>
</feature>
<gene>
    <name evidence="15" type="primary">YTH1</name>
    <name evidence="15" type="ORF">HK105_203904</name>
</gene>
<evidence type="ECO:0000256" key="1">
    <source>
        <dbReference type="ARBA" id="ARBA00004123"/>
    </source>
</evidence>
<dbReference type="InterPro" id="IPR001878">
    <property type="entry name" value="Znf_CCHC"/>
</dbReference>
<name>A0ABR4NAK3_9FUNG</name>
<dbReference type="PROSITE" id="PS50103">
    <property type="entry name" value="ZF_C3H1"/>
    <property type="match status" value="5"/>
</dbReference>
<evidence type="ECO:0000256" key="3">
    <source>
        <dbReference type="ARBA" id="ARBA00022664"/>
    </source>
</evidence>
<evidence type="ECO:0000256" key="12">
    <source>
        <dbReference type="SAM" id="MobiDB-lite"/>
    </source>
</evidence>
<comment type="subcellular location">
    <subcellularLocation>
        <location evidence="1 11">Nucleus</location>
    </subcellularLocation>
</comment>
<evidence type="ECO:0000256" key="8">
    <source>
        <dbReference type="ARBA" id="ARBA00022884"/>
    </source>
</evidence>
<dbReference type="Gene3D" id="4.10.60.10">
    <property type="entry name" value="Zinc finger, CCHC-type"/>
    <property type="match status" value="1"/>
</dbReference>
<feature type="zinc finger region" description="C3H1-type" evidence="10">
    <location>
        <begin position="188"/>
        <end position="214"/>
    </location>
</feature>
<feature type="region of interest" description="Disordered" evidence="12">
    <location>
        <begin position="1"/>
        <end position="52"/>
    </location>
</feature>
<keyword evidence="3 11" id="KW-0507">mRNA processing</keyword>
<feature type="zinc finger region" description="C3H1-type" evidence="10">
    <location>
        <begin position="163"/>
        <end position="187"/>
    </location>
</feature>
<comment type="function">
    <text evidence="11">Component of the cleavage factor I (CF I) involved in pre-mRNA 3'-end processing.</text>
</comment>
<evidence type="ECO:0000256" key="7">
    <source>
        <dbReference type="ARBA" id="ARBA00022833"/>
    </source>
</evidence>
<dbReference type="SUPFAM" id="SSF90229">
    <property type="entry name" value="CCCH zinc finger"/>
    <property type="match status" value="2"/>
</dbReference>
<feature type="domain" description="CCHC-type" evidence="14">
    <location>
        <begin position="286"/>
        <end position="301"/>
    </location>
</feature>
<feature type="domain" description="C3H1-type" evidence="13">
    <location>
        <begin position="135"/>
        <end position="162"/>
    </location>
</feature>
<comment type="similarity">
    <text evidence="2 11">Belongs to the CPSF4/YTH1 family.</text>
</comment>
<feature type="region of interest" description="Disordered" evidence="12">
    <location>
        <begin position="249"/>
        <end position="278"/>
    </location>
</feature>
<feature type="zinc finger region" description="C3H1-type" evidence="10">
    <location>
        <begin position="108"/>
        <end position="134"/>
    </location>
</feature>
<keyword evidence="8 11" id="KW-0694">RNA-binding</keyword>
<evidence type="ECO:0000256" key="6">
    <source>
        <dbReference type="ARBA" id="ARBA00022771"/>
    </source>
</evidence>
<dbReference type="Pfam" id="PF00642">
    <property type="entry name" value="zf-CCCH"/>
    <property type="match status" value="1"/>
</dbReference>
<sequence>MSAATLGPRGHGPRHGPVPVPHRMAPRPQAPRAPAQAATAPQTSAPPPTSIESVLHMDPGITFDFEEFVVGELGIALVRSQTREVCQYFMRDSCRQGSRCPYRHPANARAVVCKHWLRGLCKKGEVCEFLHEYNMKRMPECWFYAKLGECTNPECQYLHIDPASKIRECAWYARGFCKHGPACRHKHVRKAPCQNYLTGFCPKGAKCQFGHPRYEIPVIVSNEDMHGPGTAGAPQARVTVVYRNVPASGADPLLGRGSSPSGGGGGGGGGGGNQDSQRRALQSVTCYKCGELGHYANNCPKRRRQDEDTQPIPSYGSRSH</sequence>
<organism evidence="15 16">
    <name type="scientific">Polyrhizophydium stewartii</name>
    <dbReference type="NCBI Taxonomy" id="2732419"/>
    <lineage>
        <taxon>Eukaryota</taxon>
        <taxon>Fungi</taxon>
        <taxon>Fungi incertae sedis</taxon>
        <taxon>Chytridiomycota</taxon>
        <taxon>Chytridiomycota incertae sedis</taxon>
        <taxon>Chytridiomycetes</taxon>
        <taxon>Rhizophydiales</taxon>
        <taxon>Rhizophydiales incertae sedis</taxon>
        <taxon>Polyrhizophydium</taxon>
    </lineage>
</organism>
<dbReference type="SMART" id="SM00356">
    <property type="entry name" value="ZnF_C3H1"/>
    <property type="match status" value="5"/>
</dbReference>
<evidence type="ECO:0000256" key="2">
    <source>
        <dbReference type="ARBA" id="ARBA00008907"/>
    </source>
</evidence>
<feature type="compositionally biased region" description="Low complexity" evidence="12">
    <location>
        <begin position="15"/>
        <end position="43"/>
    </location>
</feature>
<dbReference type="InterPro" id="IPR000571">
    <property type="entry name" value="Znf_CCCH"/>
</dbReference>
<feature type="zinc finger region" description="C3H1-type" evidence="10">
    <location>
        <begin position="80"/>
        <end position="107"/>
    </location>
</feature>
<keyword evidence="7 10" id="KW-0862">Zinc</keyword>
<dbReference type="SUPFAM" id="SSF57756">
    <property type="entry name" value="Retrovirus zinc finger-like domains"/>
    <property type="match status" value="1"/>
</dbReference>
<evidence type="ECO:0000313" key="16">
    <source>
        <dbReference type="Proteomes" id="UP001527925"/>
    </source>
</evidence>
<evidence type="ECO:0000256" key="11">
    <source>
        <dbReference type="RuleBase" id="RU369008"/>
    </source>
</evidence>
<evidence type="ECO:0000256" key="9">
    <source>
        <dbReference type="ARBA" id="ARBA00023242"/>
    </source>
</evidence>
<dbReference type="InterPro" id="IPR045348">
    <property type="entry name" value="CPSF4/Yth1"/>
</dbReference>
<evidence type="ECO:0000256" key="5">
    <source>
        <dbReference type="ARBA" id="ARBA00022737"/>
    </source>
</evidence>